<evidence type="ECO:0000256" key="4">
    <source>
        <dbReference type="ARBA" id="ARBA00023163"/>
    </source>
</evidence>
<dbReference type="InterPro" id="IPR001647">
    <property type="entry name" value="HTH_TetR"/>
</dbReference>
<keyword evidence="1" id="KW-0678">Repressor</keyword>
<dbReference type="PROSITE" id="PS01081">
    <property type="entry name" value="HTH_TETR_1"/>
    <property type="match status" value="1"/>
</dbReference>
<dbReference type="SUPFAM" id="SSF46689">
    <property type="entry name" value="Homeodomain-like"/>
    <property type="match status" value="1"/>
</dbReference>
<dbReference type="Pfam" id="PF13977">
    <property type="entry name" value="TetR_C_6"/>
    <property type="match status" value="1"/>
</dbReference>
<dbReference type="InterPro" id="IPR036271">
    <property type="entry name" value="Tet_transcr_reg_TetR-rel_C_sf"/>
</dbReference>
<dbReference type="InterPro" id="IPR009057">
    <property type="entry name" value="Homeodomain-like_sf"/>
</dbReference>
<feature type="domain" description="HTH tetR-type" evidence="6">
    <location>
        <begin position="9"/>
        <end position="69"/>
    </location>
</feature>
<dbReference type="PANTHER" id="PTHR30055">
    <property type="entry name" value="HTH-TYPE TRANSCRIPTIONAL REGULATOR RUTR"/>
    <property type="match status" value="1"/>
</dbReference>
<dbReference type="InterPro" id="IPR023772">
    <property type="entry name" value="DNA-bd_HTH_TetR-type_CS"/>
</dbReference>
<proteinExistence type="predicted"/>
<evidence type="ECO:0000256" key="3">
    <source>
        <dbReference type="ARBA" id="ARBA00023125"/>
    </source>
</evidence>
<keyword evidence="4" id="KW-0804">Transcription</keyword>
<feature type="DNA-binding region" description="H-T-H motif" evidence="5">
    <location>
        <begin position="32"/>
        <end position="51"/>
    </location>
</feature>
<dbReference type="PANTHER" id="PTHR30055:SF148">
    <property type="entry name" value="TETR-FAMILY TRANSCRIPTIONAL REGULATOR"/>
    <property type="match status" value="1"/>
</dbReference>
<evidence type="ECO:0000313" key="7">
    <source>
        <dbReference type="EMBL" id="WUX39824.1"/>
    </source>
</evidence>
<name>A0ABZ1ZM53_STRAQ</name>
<dbReference type="EMBL" id="CP109491">
    <property type="protein sequence ID" value="WUX39824.1"/>
    <property type="molecule type" value="Genomic_DNA"/>
</dbReference>
<accession>A0ABZ1ZM53</accession>
<dbReference type="Proteomes" id="UP001431926">
    <property type="component" value="Chromosome"/>
</dbReference>
<evidence type="ECO:0000256" key="1">
    <source>
        <dbReference type="ARBA" id="ARBA00022491"/>
    </source>
</evidence>
<reference evidence="7" key="1">
    <citation type="submission" date="2022-10" db="EMBL/GenBank/DDBJ databases">
        <title>The complete genomes of actinobacterial strains from the NBC collection.</title>
        <authorList>
            <person name="Joergensen T.S."/>
            <person name="Alvarez Arevalo M."/>
            <person name="Sterndorff E.B."/>
            <person name="Faurdal D."/>
            <person name="Vuksanovic O."/>
            <person name="Mourched A.-S."/>
            <person name="Charusanti P."/>
            <person name="Shaw S."/>
            <person name="Blin K."/>
            <person name="Weber T."/>
        </authorList>
    </citation>
    <scope>NUCLEOTIDE SEQUENCE</scope>
    <source>
        <strain evidence="7">NBC_01436</strain>
    </source>
</reference>
<keyword evidence="8" id="KW-1185">Reference proteome</keyword>
<dbReference type="Gene3D" id="1.10.357.10">
    <property type="entry name" value="Tetracycline Repressor, domain 2"/>
    <property type="match status" value="1"/>
</dbReference>
<evidence type="ECO:0000313" key="8">
    <source>
        <dbReference type="Proteomes" id="UP001431926"/>
    </source>
</evidence>
<dbReference type="InterPro" id="IPR039538">
    <property type="entry name" value="BetI_C"/>
</dbReference>
<dbReference type="PROSITE" id="PS50977">
    <property type="entry name" value="HTH_TETR_2"/>
    <property type="match status" value="1"/>
</dbReference>
<evidence type="ECO:0000256" key="2">
    <source>
        <dbReference type="ARBA" id="ARBA00023015"/>
    </source>
</evidence>
<dbReference type="Pfam" id="PF00440">
    <property type="entry name" value="TetR_N"/>
    <property type="match status" value="1"/>
</dbReference>
<sequence>MPRHKGDHDARRRDVSAAVWRVLVARGFGGLTLRAVATEMGATTGLITHYFPSKKDLLAHALTVLDEHRATRPRRTAPECPAPPEGLPALRAALMETLPLTREAVADSRIWVSSWDAALADPSLTSGHGARYARSRERIRHHVRAAQLRGELPASDPDETAAVVQSFVLGLVVQALFSAEELPAARQIRLLDGFLATLASAAGGP</sequence>
<gene>
    <name evidence="7" type="ORF">OG367_28060</name>
</gene>
<protein>
    <submittedName>
        <fullName evidence="7">TetR family transcriptional regulator</fullName>
    </submittedName>
</protein>
<evidence type="ECO:0000259" key="6">
    <source>
        <dbReference type="PROSITE" id="PS50977"/>
    </source>
</evidence>
<evidence type="ECO:0000256" key="5">
    <source>
        <dbReference type="PROSITE-ProRule" id="PRU00335"/>
    </source>
</evidence>
<dbReference type="RefSeq" id="WP_329357998.1">
    <property type="nucleotide sequence ID" value="NZ_CP108726.1"/>
</dbReference>
<organism evidence="7 8">
    <name type="scientific">Streptomyces anulatus</name>
    <name type="common">Streptomyces chrysomallus</name>
    <dbReference type="NCBI Taxonomy" id="1892"/>
    <lineage>
        <taxon>Bacteria</taxon>
        <taxon>Bacillati</taxon>
        <taxon>Actinomycetota</taxon>
        <taxon>Actinomycetes</taxon>
        <taxon>Kitasatosporales</taxon>
        <taxon>Streptomycetaceae</taxon>
        <taxon>Streptomyces</taxon>
    </lineage>
</organism>
<keyword evidence="3 5" id="KW-0238">DNA-binding</keyword>
<dbReference type="InterPro" id="IPR050109">
    <property type="entry name" value="HTH-type_TetR-like_transc_reg"/>
</dbReference>
<keyword evidence="2" id="KW-0805">Transcription regulation</keyword>
<dbReference type="SUPFAM" id="SSF48498">
    <property type="entry name" value="Tetracyclin repressor-like, C-terminal domain"/>
    <property type="match status" value="1"/>
</dbReference>